<evidence type="ECO:0000313" key="2">
    <source>
        <dbReference type="Proteomes" id="UP000015530"/>
    </source>
</evidence>
<dbReference type="Gene3D" id="2.60.120.330">
    <property type="entry name" value="B-lactam Antibiotic, Isopenicillin N Synthase, Chain"/>
    <property type="match status" value="1"/>
</dbReference>
<gene>
    <name evidence="1" type="ORF">CGLO_11163</name>
</gene>
<dbReference type="PANTHER" id="PTHR30613">
    <property type="entry name" value="UNCHARACTERIZED PROTEIN YBIU-RELATED"/>
    <property type="match status" value="1"/>
</dbReference>
<comment type="caution">
    <text evidence="1">The sequence shown here is derived from an EMBL/GenBank/DDBJ whole genome shotgun (WGS) entry which is preliminary data.</text>
</comment>
<proteinExistence type="predicted"/>
<dbReference type="eggNOG" id="ENOG502QR55">
    <property type="taxonomic scope" value="Eukaryota"/>
</dbReference>
<evidence type="ECO:0000313" key="1">
    <source>
        <dbReference type="EMBL" id="EQB49504.1"/>
    </source>
</evidence>
<dbReference type="Pfam" id="PF07350">
    <property type="entry name" value="Gig2-like"/>
    <property type="match status" value="1"/>
</dbReference>
<dbReference type="AlphaFoldDB" id="T0KBR4"/>
<dbReference type="InterPro" id="IPR010856">
    <property type="entry name" value="Gig2-like"/>
</dbReference>
<dbReference type="Proteomes" id="UP000015530">
    <property type="component" value="Unassembled WGS sequence"/>
</dbReference>
<dbReference type="SUPFAM" id="SSF51197">
    <property type="entry name" value="Clavaminate synthase-like"/>
    <property type="match status" value="1"/>
</dbReference>
<dbReference type="STRING" id="1237896.T0KBR4"/>
<name>T0KBR4_COLGC</name>
<dbReference type="OrthoDB" id="8249012at2759"/>
<organism evidence="1 2">
    <name type="scientific">Colletotrichum gloeosporioides (strain Cg-14)</name>
    <name type="common">Anthracnose fungus</name>
    <name type="synonym">Glomerella cingulata</name>
    <dbReference type="NCBI Taxonomy" id="1237896"/>
    <lineage>
        <taxon>Eukaryota</taxon>
        <taxon>Fungi</taxon>
        <taxon>Dikarya</taxon>
        <taxon>Ascomycota</taxon>
        <taxon>Pezizomycotina</taxon>
        <taxon>Sordariomycetes</taxon>
        <taxon>Hypocreomycetidae</taxon>
        <taxon>Glomerellales</taxon>
        <taxon>Glomerellaceae</taxon>
        <taxon>Colletotrichum</taxon>
        <taxon>Colletotrichum gloeosporioides species complex</taxon>
    </lineage>
</organism>
<reference evidence="2" key="1">
    <citation type="journal article" date="2013" name="Mol. Plant Microbe Interact.">
        <title>Global aspects of pacC regulation of pathogenicity genes in Colletotrichum gloeosporioides as revealed by transcriptome analysis.</title>
        <authorList>
            <person name="Alkan N."/>
            <person name="Meng X."/>
            <person name="Friedlander G."/>
            <person name="Reuveni E."/>
            <person name="Sukno S."/>
            <person name="Sherman A."/>
            <person name="Thon M."/>
            <person name="Fluhr R."/>
            <person name="Prusky D."/>
        </authorList>
    </citation>
    <scope>NUCLEOTIDE SEQUENCE [LARGE SCALE GENOMIC DNA]</scope>
    <source>
        <strain evidence="2">Cg-14</strain>
    </source>
</reference>
<dbReference type="InterPro" id="IPR027443">
    <property type="entry name" value="IPNS-like_sf"/>
</dbReference>
<evidence type="ECO:0008006" key="3">
    <source>
        <dbReference type="Google" id="ProtNLM"/>
    </source>
</evidence>
<sequence length="836" mass="93638">MDNRPRGFMRADEIFSENGGPIPLPPRFAQIKRSLIAGKETAIVDSWNRLLVALRAEIALIGVTKSDIIPTIDFSELKDHARVSEFAAKLRRRGGAVIRNVIPPDQARNWREETETYLADNPETRGWPTRDPHLFGIYWSPAQIKGRAHPNVLVAQRFLMGLWRSRNPNASVAVDLPVAYADRLRIRAPGDEFWHLNAHVDGGSVERWESDGYGNAGTYQRIWDGKWEDYDPWESSTRLKVTSDLYNGAGSCSMFRMFQGWLSMSDINPTDGTLLLCPMLQLATAYFLLRPFFSPLNPSPEAANFLARENWSLDFMQTSIIQGAVPSYTQELNASLHPHLQLDKSLVRIPPVRPGDYVVWHPDMVYGVDKVPPSALPATIMYIPACPLTQTNALYLARQRKAFLLGQPSPDFGGGRGETSHLGRPGVQEVSDAGGEDGLRAMGLLPWEDREGRSPTVKTLVGMANAILFPDHDIKRLALLTLIWISGLKAIMADPAAAVLMLPAQRDFDVGGGIYWANGGDAELWPKVRDAEYHSSWSLRNQLEQHQCSAAGFSTLHSHYLANTTRPRTHVDYQITTGLVSKTGVHDLVQFLHLRSLDYLDRRQAHSPLGLTNLKFSSKQRYTLETQVPAARAVCVSNVSDRARRPENDSGLWKHPGMDDGYHYLDVFQDIREYLSKRDMMEANANMVNETSIFDLHRRIAAVPIDIWNGEAASSLGLVVFVKAEGVSFLARPTNLFTCSIDARWVKAKTFIEMSPSSGVIEHDFNNGRAYSNIEIELGTRLKRPLWRVPLKAPSGTSTREGVIRLKPSWYELLHPPVYDTPNGLGGSPIEMRQYS</sequence>
<dbReference type="HOGENOM" id="CLU_339793_0_0_1"/>
<protein>
    <recommendedName>
        <fullName evidence="3">DUF1479 domain-containing protein</fullName>
    </recommendedName>
</protein>
<dbReference type="PANTHER" id="PTHR30613:SF1">
    <property type="entry name" value="DUF1479 DOMAIN PROTEIN (AFU_ORTHOLOGUE AFUA_5G09280)"/>
    <property type="match status" value="1"/>
</dbReference>
<dbReference type="EMBL" id="AMYD01002306">
    <property type="protein sequence ID" value="EQB49504.1"/>
    <property type="molecule type" value="Genomic_DNA"/>
</dbReference>
<accession>T0KBR4</accession>